<organism evidence="1 2">
    <name type="scientific">Mycobacterium innocens</name>
    <dbReference type="NCBI Taxonomy" id="2341083"/>
    <lineage>
        <taxon>Bacteria</taxon>
        <taxon>Bacillati</taxon>
        <taxon>Actinomycetota</taxon>
        <taxon>Actinomycetes</taxon>
        <taxon>Mycobacteriales</taxon>
        <taxon>Mycobacteriaceae</taxon>
        <taxon>Mycobacterium</taxon>
    </lineage>
</organism>
<evidence type="ECO:0000313" key="1">
    <source>
        <dbReference type="EMBL" id="VBA36119.1"/>
    </source>
</evidence>
<dbReference type="SUPFAM" id="SSF53474">
    <property type="entry name" value="alpha/beta-Hydrolases"/>
    <property type="match status" value="1"/>
</dbReference>
<dbReference type="AlphaFoldDB" id="A0A498PR42"/>
<sequence>MYDTEHVVLIHGVWGTADGWAPARAAFEQRGFTVHTPTLRHHELPLQEGAMKDRYQQGTSVEIAGADHLVFWGRWLPATMGHIEDWMAENRVFAHSA</sequence>
<reference evidence="1 2" key="1">
    <citation type="submission" date="2018-09" db="EMBL/GenBank/DDBJ databases">
        <authorList>
            <person name="Tagini F."/>
        </authorList>
    </citation>
    <scope>NUCLEOTIDE SEQUENCE [LARGE SCALE GENOMIC DNA]</scope>
    <source>
        <strain evidence="1 2">MK13</strain>
    </source>
</reference>
<keyword evidence="2" id="KW-1185">Reference proteome</keyword>
<dbReference type="EMBL" id="UPHQ01000040">
    <property type="protein sequence ID" value="VBA36119.1"/>
    <property type="molecule type" value="Genomic_DNA"/>
</dbReference>
<evidence type="ECO:0008006" key="3">
    <source>
        <dbReference type="Google" id="ProtNLM"/>
    </source>
</evidence>
<dbReference type="Gene3D" id="3.40.50.1820">
    <property type="entry name" value="alpha/beta hydrolase"/>
    <property type="match status" value="1"/>
</dbReference>
<protein>
    <recommendedName>
        <fullName evidence="3">AB hydrolase-1 domain-containing protein</fullName>
    </recommendedName>
</protein>
<proteinExistence type="predicted"/>
<accession>A0A498PR42</accession>
<dbReference type="RefSeq" id="WP_075543092.1">
    <property type="nucleotide sequence ID" value="NZ_UPHQ01000040.1"/>
</dbReference>
<dbReference type="InterPro" id="IPR029058">
    <property type="entry name" value="AB_hydrolase_fold"/>
</dbReference>
<evidence type="ECO:0000313" key="2">
    <source>
        <dbReference type="Proteomes" id="UP000267289"/>
    </source>
</evidence>
<gene>
    <name evidence="1" type="ORF">LAUMK13_01003</name>
</gene>
<name>A0A498PR42_9MYCO</name>
<dbReference type="Proteomes" id="UP000267289">
    <property type="component" value="Unassembled WGS sequence"/>
</dbReference>